<dbReference type="EMBL" id="MK862560">
    <property type="protein sequence ID" value="QCY41330.1"/>
    <property type="molecule type" value="mRNA"/>
</dbReference>
<evidence type="ECO:0000256" key="5">
    <source>
        <dbReference type="ARBA" id="ARBA00023002"/>
    </source>
</evidence>
<accession>A0A5P1JZ28</accession>
<name>A0A5P1JZ28_9HEMI</name>
<protein>
    <submittedName>
        <fullName evidence="10">Cytochrome P450 301B1</fullName>
    </submittedName>
</protein>
<dbReference type="GO" id="GO:0016705">
    <property type="term" value="F:oxidoreductase activity, acting on paired donors, with incorporation or reduction of molecular oxygen"/>
    <property type="evidence" value="ECO:0007669"/>
    <property type="project" value="InterPro"/>
</dbReference>
<dbReference type="AlphaFoldDB" id="A0A5P1JZ28"/>
<feature type="binding site" description="axial binding residue" evidence="8">
    <location>
        <position position="471"/>
    </location>
    <ligand>
        <name>heme</name>
        <dbReference type="ChEBI" id="CHEBI:30413"/>
    </ligand>
    <ligandPart>
        <name>Fe</name>
        <dbReference type="ChEBI" id="CHEBI:18248"/>
    </ligandPart>
</feature>
<dbReference type="Gene3D" id="1.10.630.10">
    <property type="entry name" value="Cytochrome P450"/>
    <property type="match status" value="1"/>
</dbReference>
<keyword evidence="7 9" id="KW-0503">Monooxygenase</keyword>
<dbReference type="PROSITE" id="PS00086">
    <property type="entry name" value="CYTOCHROME_P450"/>
    <property type="match status" value="1"/>
</dbReference>
<proteinExistence type="evidence at transcript level"/>
<evidence type="ECO:0000256" key="3">
    <source>
        <dbReference type="ARBA" id="ARBA00022617"/>
    </source>
</evidence>
<evidence type="ECO:0000256" key="9">
    <source>
        <dbReference type="RuleBase" id="RU000461"/>
    </source>
</evidence>
<dbReference type="Pfam" id="PF00067">
    <property type="entry name" value="p450"/>
    <property type="match status" value="1"/>
</dbReference>
<keyword evidence="3 8" id="KW-0349">Heme</keyword>
<dbReference type="PRINTS" id="PR00385">
    <property type="entry name" value="P450"/>
</dbReference>
<dbReference type="PANTHER" id="PTHR24279:SF120">
    <property type="entry name" value="CYTOCHROME P450"/>
    <property type="match status" value="1"/>
</dbReference>
<evidence type="ECO:0000256" key="6">
    <source>
        <dbReference type="ARBA" id="ARBA00023004"/>
    </source>
</evidence>
<keyword evidence="6 8" id="KW-0408">Iron</keyword>
<gene>
    <name evidence="10" type="primary">CYP301B1</name>
</gene>
<dbReference type="SUPFAM" id="SSF48264">
    <property type="entry name" value="Cytochrome P450"/>
    <property type="match status" value="1"/>
</dbReference>
<comment type="cofactor">
    <cofactor evidence="1 8">
        <name>heme</name>
        <dbReference type="ChEBI" id="CHEBI:30413"/>
    </cofactor>
</comment>
<dbReference type="FunFam" id="1.10.630.10:FF:000006">
    <property type="entry name" value="Cytochrome P450 302a1, mitochondrial"/>
    <property type="match status" value="1"/>
</dbReference>
<evidence type="ECO:0000313" key="10">
    <source>
        <dbReference type="EMBL" id="QCY41330.1"/>
    </source>
</evidence>
<organism evidence="10">
    <name type="scientific">Phenacoccus solenopsis</name>
    <name type="common">Solenopsis mealybug</name>
    <dbReference type="NCBI Taxonomy" id="483260"/>
    <lineage>
        <taxon>Eukaryota</taxon>
        <taxon>Metazoa</taxon>
        <taxon>Ecdysozoa</taxon>
        <taxon>Arthropoda</taxon>
        <taxon>Hexapoda</taxon>
        <taxon>Insecta</taxon>
        <taxon>Pterygota</taxon>
        <taxon>Neoptera</taxon>
        <taxon>Paraneoptera</taxon>
        <taxon>Hemiptera</taxon>
        <taxon>Sternorrhyncha</taxon>
        <taxon>Coccoidea</taxon>
        <taxon>Pseudococcidae</taxon>
        <taxon>Phenacoccus</taxon>
    </lineage>
</organism>
<evidence type="ECO:0000256" key="1">
    <source>
        <dbReference type="ARBA" id="ARBA00001971"/>
    </source>
</evidence>
<keyword evidence="5 9" id="KW-0560">Oxidoreductase</keyword>
<dbReference type="InterPro" id="IPR001128">
    <property type="entry name" value="Cyt_P450"/>
</dbReference>
<evidence type="ECO:0000256" key="7">
    <source>
        <dbReference type="ARBA" id="ARBA00023033"/>
    </source>
</evidence>
<keyword evidence="4 8" id="KW-0479">Metal-binding</keyword>
<dbReference type="InterPro" id="IPR017972">
    <property type="entry name" value="Cyt_P450_CS"/>
</dbReference>
<dbReference type="InterPro" id="IPR050479">
    <property type="entry name" value="CYP11_CYP27_families"/>
</dbReference>
<dbReference type="GO" id="GO:0005506">
    <property type="term" value="F:iron ion binding"/>
    <property type="evidence" value="ECO:0007669"/>
    <property type="project" value="InterPro"/>
</dbReference>
<dbReference type="GO" id="GO:0004497">
    <property type="term" value="F:monooxygenase activity"/>
    <property type="evidence" value="ECO:0007669"/>
    <property type="project" value="UniProtKB-KW"/>
</dbReference>
<dbReference type="InterPro" id="IPR002401">
    <property type="entry name" value="Cyt_P450_E_grp-I"/>
</dbReference>
<reference evidence="10" key="1">
    <citation type="submission" date="2019-04" db="EMBL/GenBank/DDBJ databases">
        <title>Molecular characterization and expression patterns of Phenacoccus solenopsis (Hemiptera:Pseudococcidae) cytochrome P450 monooxygenase genes and their response to host stress.</title>
        <authorList>
            <person name="Xi L."/>
            <person name="Liu D."/>
            <person name="Ma L."/>
            <person name="Zhang Y."/>
            <person name="Sheng R."/>
            <person name="Zhang S."/>
            <person name="Dang X."/>
            <person name="Li G."/>
            <person name="Miao Y."/>
            <person name="Jiang J."/>
        </authorList>
    </citation>
    <scope>NUCLEOTIDE SEQUENCE</scope>
</reference>
<dbReference type="PANTHER" id="PTHR24279">
    <property type="entry name" value="CYTOCHROME P450"/>
    <property type="match status" value="1"/>
</dbReference>
<sequence length="528" mass="60670">MLKLITAVKKKQISQCRNRFTLSMNGSPQIICGPSILSNEIRPYETIPGPKPIPLLGNSWRFLPFIGQYKLEEIDLLSKALHEQFGDIVKIEGILGRPDMVFLYDADEIEKIFRNEDVLPLRPSMPSLSYYKHTLRKGFFGDISGVIAVHGPKWLEFRSKVQQPVLQPRIVKLYVRDIEEIANAFISRIKRRRSINDEVGADFLNDIHLWSLESIGKIALDVRFGCLDNVIANEDTQLFIDAVNTFFKNVGVLELKIPFWKVFNTPTWKKYVHSLDTITSITMKYVAEAQNSSYNSCSSFLTKSNSSLLQRVLALDPSNPKLAAVLALDMFLVGIDTTSAAVASVLYQLSQNPDKQQILYDEINRVLPKLDDELTMEKIDKLVYLKAFIKETLRLHPVVLGNGRTLTKETEICGFKVPKGVQVVFQHFVMSNSERYFKCANNFEPERWLKNNLEKPHPFVSLPFGFGKRMCLGRRFAELEIQVLITKMVQNFCVDFRHKKLEYSVQPMYLPKGDLTFTFRNREKNKNQ</sequence>
<evidence type="ECO:0000256" key="2">
    <source>
        <dbReference type="ARBA" id="ARBA00010617"/>
    </source>
</evidence>
<dbReference type="PRINTS" id="PR00463">
    <property type="entry name" value="EP450I"/>
</dbReference>
<dbReference type="InterPro" id="IPR036396">
    <property type="entry name" value="Cyt_P450_sf"/>
</dbReference>
<evidence type="ECO:0000256" key="8">
    <source>
        <dbReference type="PIRSR" id="PIRSR602401-1"/>
    </source>
</evidence>
<dbReference type="CDD" id="cd11054">
    <property type="entry name" value="CYP24A1-like"/>
    <property type="match status" value="1"/>
</dbReference>
<evidence type="ECO:0000256" key="4">
    <source>
        <dbReference type="ARBA" id="ARBA00022723"/>
    </source>
</evidence>
<comment type="similarity">
    <text evidence="2 9">Belongs to the cytochrome P450 family.</text>
</comment>
<dbReference type="GO" id="GO:0020037">
    <property type="term" value="F:heme binding"/>
    <property type="evidence" value="ECO:0007669"/>
    <property type="project" value="InterPro"/>
</dbReference>